<dbReference type="OrthoDB" id="428577at2759"/>
<evidence type="ECO:0000313" key="3">
    <source>
        <dbReference type="Proteomes" id="UP000235145"/>
    </source>
</evidence>
<accession>A0A9R1WJ76</accession>
<dbReference type="Proteomes" id="UP000235145">
    <property type="component" value="Unassembled WGS sequence"/>
</dbReference>
<keyword evidence="3" id="KW-1185">Reference proteome</keyword>
<dbReference type="PROSITE" id="PS50053">
    <property type="entry name" value="UBIQUITIN_2"/>
    <property type="match status" value="1"/>
</dbReference>
<dbReference type="SUPFAM" id="SSF54236">
    <property type="entry name" value="Ubiquitin-like"/>
    <property type="match status" value="1"/>
</dbReference>
<dbReference type="InterPro" id="IPR000626">
    <property type="entry name" value="Ubiquitin-like_dom"/>
</dbReference>
<dbReference type="PANTHER" id="PTHR47376">
    <property type="entry name" value="OS02G0597700 PROTEIN"/>
    <property type="match status" value="1"/>
</dbReference>
<sequence length="166" mass="18200">MMKLRSKRFQTSLSKLRGGCGGGGGGGSGDNKECGATIAREIKWELRPGGMLVQKREIAGQNVEKGVIMVRVATCSQWHDISIQATSTFGEMKRLLSMVTGMAPKEQRVLFKGKEREDVEHLHMVGVRDKDKVVVLEDPAMKERKLLHGSLPTTNDIDASNHAISV</sequence>
<protein>
    <recommendedName>
        <fullName evidence="1">Ubiquitin-like domain-containing protein</fullName>
    </recommendedName>
</protein>
<comment type="caution">
    <text evidence="2">The sequence shown here is derived from an EMBL/GenBank/DDBJ whole genome shotgun (WGS) entry which is preliminary data.</text>
</comment>
<dbReference type="Gene3D" id="3.10.20.90">
    <property type="entry name" value="Phosphatidylinositol 3-kinase Catalytic Subunit, Chain A, domain 1"/>
    <property type="match status" value="1"/>
</dbReference>
<evidence type="ECO:0000259" key="1">
    <source>
        <dbReference type="PROSITE" id="PS50053"/>
    </source>
</evidence>
<feature type="domain" description="Ubiquitin-like" evidence="1">
    <location>
        <begin position="68"/>
        <end position="136"/>
    </location>
</feature>
<dbReference type="InterPro" id="IPR029071">
    <property type="entry name" value="Ubiquitin-like_domsf"/>
</dbReference>
<reference evidence="2 3" key="1">
    <citation type="journal article" date="2017" name="Nat. Commun.">
        <title>Genome assembly with in vitro proximity ligation data and whole-genome triplication in lettuce.</title>
        <authorList>
            <person name="Reyes-Chin-Wo S."/>
            <person name="Wang Z."/>
            <person name="Yang X."/>
            <person name="Kozik A."/>
            <person name="Arikit S."/>
            <person name="Song C."/>
            <person name="Xia L."/>
            <person name="Froenicke L."/>
            <person name="Lavelle D.O."/>
            <person name="Truco M.J."/>
            <person name="Xia R."/>
            <person name="Zhu S."/>
            <person name="Xu C."/>
            <person name="Xu H."/>
            <person name="Xu X."/>
            <person name="Cox K."/>
            <person name="Korf I."/>
            <person name="Meyers B.C."/>
            <person name="Michelmore R.W."/>
        </authorList>
    </citation>
    <scope>NUCLEOTIDE SEQUENCE [LARGE SCALE GENOMIC DNA]</scope>
    <source>
        <strain evidence="3">cv. Salinas</strain>
        <tissue evidence="2">Seedlings</tissue>
    </source>
</reference>
<dbReference type="AlphaFoldDB" id="A0A9R1WJ76"/>
<name>A0A9R1WJ76_LACSA</name>
<evidence type="ECO:0000313" key="2">
    <source>
        <dbReference type="EMBL" id="KAJ0223752.1"/>
    </source>
</evidence>
<proteinExistence type="predicted"/>
<dbReference type="Pfam" id="PF00240">
    <property type="entry name" value="ubiquitin"/>
    <property type="match status" value="1"/>
</dbReference>
<dbReference type="Gramene" id="rna-gnl|WGS:NBSK|LSAT_2X93441_mrna">
    <property type="protein sequence ID" value="cds-PLY96757.1"/>
    <property type="gene ID" value="gene-LSAT_2X93441"/>
</dbReference>
<organism evidence="2 3">
    <name type="scientific">Lactuca sativa</name>
    <name type="common">Garden lettuce</name>
    <dbReference type="NCBI Taxonomy" id="4236"/>
    <lineage>
        <taxon>Eukaryota</taxon>
        <taxon>Viridiplantae</taxon>
        <taxon>Streptophyta</taxon>
        <taxon>Embryophyta</taxon>
        <taxon>Tracheophyta</taxon>
        <taxon>Spermatophyta</taxon>
        <taxon>Magnoliopsida</taxon>
        <taxon>eudicotyledons</taxon>
        <taxon>Gunneridae</taxon>
        <taxon>Pentapetalae</taxon>
        <taxon>asterids</taxon>
        <taxon>campanulids</taxon>
        <taxon>Asterales</taxon>
        <taxon>Asteraceae</taxon>
        <taxon>Cichorioideae</taxon>
        <taxon>Cichorieae</taxon>
        <taxon>Lactucinae</taxon>
        <taxon>Lactuca</taxon>
    </lineage>
</organism>
<gene>
    <name evidence="2" type="ORF">LSAT_V11C200084280</name>
</gene>
<dbReference type="EMBL" id="NBSK02000002">
    <property type="protein sequence ID" value="KAJ0223752.1"/>
    <property type="molecule type" value="Genomic_DNA"/>
</dbReference>